<evidence type="ECO:0000256" key="7">
    <source>
        <dbReference type="PROSITE-ProRule" id="PRU00042"/>
    </source>
</evidence>
<evidence type="ECO:0000256" key="1">
    <source>
        <dbReference type="ARBA" id="ARBA00004123"/>
    </source>
</evidence>
<evidence type="ECO:0000256" key="8">
    <source>
        <dbReference type="SAM" id="MobiDB-lite"/>
    </source>
</evidence>
<dbReference type="InterPro" id="IPR013087">
    <property type="entry name" value="Znf_C2H2_type"/>
</dbReference>
<feature type="domain" description="C2H2-type" evidence="9">
    <location>
        <begin position="26"/>
        <end position="53"/>
    </location>
</feature>
<protein>
    <submittedName>
        <fullName evidence="10">Putative zinc finger protein</fullName>
    </submittedName>
</protein>
<evidence type="ECO:0000313" key="11">
    <source>
        <dbReference type="Proteomes" id="UP000230750"/>
    </source>
</evidence>
<keyword evidence="11" id="KW-1185">Reference proteome</keyword>
<dbReference type="FunFam" id="3.30.160.60:FF:001498">
    <property type="entry name" value="Zinc finger protein 404"/>
    <property type="match status" value="1"/>
</dbReference>
<feature type="region of interest" description="Disordered" evidence="8">
    <location>
        <begin position="255"/>
        <end position="292"/>
    </location>
</feature>
<gene>
    <name evidence="10" type="ORF">BSL78_17851</name>
</gene>
<comment type="subcellular location">
    <subcellularLocation>
        <location evidence="1">Nucleus</location>
    </subcellularLocation>
</comment>
<evidence type="ECO:0000256" key="4">
    <source>
        <dbReference type="ARBA" id="ARBA00022771"/>
    </source>
</evidence>
<feature type="domain" description="C2H2-type" evidence="9">
    <location>
        <begin position="82"/>
        <end position="109"/>
    </location>
</feature>
<sequence length="322" mass="36945">MNFDPAKLAELNERVAVGERSEIREYKCKLCPLRFFNRSDVVMHSRSHTEGKPYKCAVCSKGFASTSYLNQHSRIHTGEKPYNCTYCDKNFRQLSHLQQHTRTHTGQRPYRCLHQGCEKAFTQLSNLQQHWRRHNKDKPYKCPDCYRAFDVLEKLQNHVQSHENTRRERRFSCGVCGKTYVQELYLEKHLASKHPQEPPPGGAAEANNIPSQVNFKRIPSSNASHLQGITSPPLTQQAGFQPNQNLVIPRTHALHHPSLHPHAPQEVPKVLKDKDNGEGTKDDKREKDHMMPSVPTSLYPQVHFPLFNAGYPPLPGFSSLRS</sequence>
<reference evidence="10 11" key="1">
    <citation type="journal article" date="2017" name="PLoS Biol.">
        <title>The sea cucumber genome provides insights into morphological evolution and visceral regeneration.</title>
        <authorList>
            <person name="Zhang X."/>
            <person name="Sun L."/>
            <person name="Yuan J."/>
            <person name="Sun Y."/>
            <person name="Gao Y."/>
            <person name="Zhang L."/>
            <person name="Li S."/>
            <person name="Dai H."/>
            <person name="Hamel J.F."/>
            <person name="Liu C."/>
            <person name="Yu Y."/>
            <person name="Liu S."/>
            <person name="Lin W."/>
            <person name="Guo K."/>
            <person name="Jin S."/>
            <person name="Xu P."/>
            <person name="Storey K.B."/>
            <person name="Huan P."/>
            <person name="Zhang T."/>
            <person name="Zhou Y."/>
            <person name="Zhang J."/>
            <person name="Lin C."/>
            <person name="Li X."/>
            <person name="Xing L."/>
            <person name="Huo D."/>
            <person name="Sun M."/>
            <person name="Wang L."/>
            <person name="Mercier A."/>
            <person name="Li F."/>
            <person name="Yang H."/>
            <person name="Xiang J."/>
        </authorList>
    </citation>
    <scope>NUCLEOTIDE SEQUENCE [LARGE SCALE GENOMIC DNA]</scope>
    <source>
        <strain evidence="10">Shaxun</strain>
        <tissue evidence="10">Muscle</tissue>
    </source>
</reference>
<name>A0A2G8KBB9_STIJA</name>
<keyword evidence="6" id="KW-0539">Nucleus</keyword>
<dbReference type="Pfam" id="PF00096">
    <property type="entry name" value="zf-C2H2"/>
    <property type="match status" value="5"/>
</dbReference>
<evidence type="ECO:0000256" key="6">
    <source>
        <dbReference type="ARBA" id="ARBA00023242"/>
    </source>
</evidence>
<dbReference type="PROSITE" id="PS00028">
    <property type="entry name" value="ZINC_FINGER_C2H2_1"/>
    <property type="match status" value="6"/>
</dbReference>
<dbReference type="Gene3D" id="3.30.160.60">
    <property type="entry name" value="Classic Zinc Finger"/>
    <property type="match status" value="6"/>
</dbReference>
<dbReference type="SUPFAM" id="SSF57667">
    <property type="entry name" value="beta-beta-alpha zinc fingers"/>
    <property type="match status" value="3"/>
</dbReference>
<dbReference type="InterPro" id="IPR036236">
    <property type="entry name" value="Znf_C2H2_sf"/>
</dbReference>
<keyword evidence="2" id="KW-0479">Metal-binding</keyword>
<evidence type="ECO:0000256" key="2">
    <source>
        <dbReference type="ARBA" id="ARBA00022723"/>
    </source>
</evidence>
<dbReference type="PANTHER" id="PTHR24377">
    <property type="entry name" value="IP01015P-RELATED"/>
    <property type="match status" value="1"/>
</dbReference>
<dbReference type="GO" id="GO:0005634">
    <property type="term" value="C:nucleus"/>
    <property type="evidence" value="ECO:0007669"/>
    <property type="project" value="UniProtKB-SubCell"/>
</dbReference>
<dbReference type="EMBL" id="MRZV01000721">
    <property type="protein sequence ID" value="PIK45280.1"/>
    <property type="molecule type" value="Genomic_DNA"/>
</dbReference>
<dbReference type="FunFam" id="3.30.160.60:FF:000233">
    <property type="entry name" value="Putative zinc finger protein 362"/>
    <property type="match status" value="1"/>
</dbReference>
<dbReference type="InterPro" id="IPR050826">
    <property type="entry name" value="Krueppel_C2H2_ZnFinger"/>
</dbReference>
<feature type="domain" description="C2H2-type" evidence="9">
    <location>
        <begin position="140"/>
        <end position="167"/>
    </location>
</feature>
<keyword evidence="4 7" id="KW-0863">Zinc-finger</keyword>
<comment type="caution">
    <text evidence="10">The sequence shown here is derived from an EMBL/GenBank/DDBJ whole genome shotgun (WGS) entry which is preliminary data.</text>
</comment>
<dbReference type="PROSITE" id="PS50157">
    <property type="entry name" value="ZINC_FINGER_C2H2_2"/>
    <property type="match status" value="6"/>
</dbReference>
<dbReference type="STRING" id="307972.A0A2G8KBB9"/>
<accession>A0A2G8KBB9</accession>
<feature type="domain" description="C2H2-type" evidence="9">
    <location>
        <begin position="54"/>
        <end position="81"/>
    </location>
</feature>
<organism evidence="10 11">
    <name type="scientific">Stichopus japonicus</name>
    <name type="common">Sea cucumber</name>
    <dbReference type="NCBI Taxonomy" id="307972"/>
    <lineage>
        <taxon>Eukaryota</taxon>
        <taxon>Metazoa</taxon>
        <taxon>Echinodermata</taxon>
        <taxon>Eleutherozoa</taxon>
        <taxon>Echinozoa</taxon>
        <taxon>Holothuroidea</taxon>
        <taxon>Aspidochirotacea</taxon>
        <taxon>Aspidochirotida</taxon>
        <taxon>Stichopodidae</taxon>
        <taxon>Apostichopus</taxon>
    </lineage>
</organism>
<dbReference type="AlphaFoldDB" id="A0A2G8KBB9"/>
<keyword evidence="5" id="KW-0862">Zinc</keyword>
<feature type="domain" description="C2H2-type" evidence="9">
    <location>
        <begin position="110"/>
        <end position="139"/>
    </location>
</feature>
<dbReference type="OrthoDB" id="654211at2759"/>
<keyword evidence="3" id="KW-0677">Repeat</keyword>
<evidence type="ECO:0000259" key="9">
    <source>
        <dbReference type="PROSITE" id="PS50157"/>
    </source>
</evidence>
<evidence type="ECO:0000256" key="3">
    <source>
        <dbReference type="ARBA" id="ARBA00022737"/>
    </source>
</evidence>
<dbReference type="FunFam" id="3.30.160.60:FF:000125">
    <property type="entry name" value="Putative zinc finger protein 143"/>
    <property type="match status" value="1"/>
</dbReference>
<feature type="compositionally biased region" description="Basic and acidic residues" evidence="8">
    <location>
        <begin position="269"/>
        <end position="290"/>
    </location>
</feature>
<evidence type="ECO:0000256" key="5">
    <source>
        <dbReference type="ARBA" id="ARBA00022833"/>
    </source>
</evidence>
<proteinExistence type="predicted"/>
<evidence type="ECO:0000313" key="10">
    <source>
        <dbReference type="EMBL" id="PIK45280.1"/>
    </source>
</evidence>
<dbReference type="SMART" id="SM00355">
    <property type="entry name" value="ZnF_C2H2"/>
    <property type="match status" value="6"/>
</dbReference>
<dbReference type="Proteomes" id="UP000230750">
    <property type="component" value="Unassembled WGS sequence"/>
</dbReference>
<feature type="domain" description="C2H2-type" evidence="9">
    <location>
        <begin position="171"/>
        <end position="199"/>
    </location>
</feature>
<dbReference type="GO" id="GO:0008270">
    <property type="term" value="F:zinc ion binding"/>
    <property type="evidence" value="ECO:0007669"/>
    <property type="project" value="UniProtKB-KW"/>
</dbReference>